<name>A0A7W8INJ1_9BACL</name>
<dbReference type="NCBIfam" id="TIGR02887">
    <property type="entry name" value="spore_ger_x_C"/>
    <property type="match status" value="1"/>
</dbReference>
<comment type="similarity">
    <text evidence="2">Belongs to the GerABKC lipoprotein family.</text>
</comment>
<dbReference type="InterPro" id="IPR057336">
    <property type="entry name" value="GerAC_N"/>
</dbReference>
<feature type="domain" description="Spore germination protein N-terminal" evidence="9">
    <location>
        <begin position="26"/>
        <end position="200"/>
    </location>
</feature>
<dbReference type="GO" id="GO:0009847">
    <property type="term" value="P:spore germination"/>
    <property type="evidence" value="ECO:0007669"/>
    <property type="project" value="InterPro"/>
</dbReference>
<evidence type="ECO:0000313" key="11">
    <source>
        <dbReference type="Proteomes" id="UP000520011"/>
    </source>
</evidence>
<keyword evidence="6" id="KW-0564">Palmitate</keyword>
<dbReference type="InterPro" id="IPR038501">
    <property type="entry name" value="Spore_GerAC_C_sf"/>
</dbReference>
<evidence type="ECO:0000256" key="4">
    <source>
        <dbReference type="ARBA" id="ARBA00022729"/>
    </source>
</evidence>
<protein>
    <submittedName>
        <fullName evidence="10">Spore germination protein KC</fullName>
    </submittedName>
</protein>
<evidence type="ECO:0000256" key="7">
    <source>
        <dbReference type="ARBA" id="ARBA00023288"/>
    </source>
</evidence>
<keyword evidence="11" id="KW-1185">Reference proteome</keyword>
<comment type="subcellular location">
    <subcellularLocation>
        <location evidence="1">Membrane</location>
        <topology evidence="1">Lipid-anchor</topology>
    </subcellularLocation>
</comment>
<evidence type="ECO:0000259" key="9">
    <source>
        <dbReference type="Pfam" id="PF25198"/>
    </source>
</evidence>
<dbReference type="PANTHER" id="PTHR35789">
    <property type="entry name" value="SPORE GERMINATION PROTEIN B3"/>
    <property type="match status" value="1"/>
</dbReference>
<dbReference type="Gene3D" id="6.20.190.10">
    <property type="entry name" value="Nutrient germinant receptor protein C, domain 1"/>
    <property type="match status" value="1"/>
</dbReference>
<gene>
    <name evidence="10" type="ORF">HNQ34_000049</name>
</gene>
<keyword evidence="4" id="KW-0732">Signal</keyword>
<dbReference type="Proteomes" id="UP000520011">
    <property type="component" value="Unassembled WGS sequence"/>
</dbReference>
<dbReference type="GO" id="GO:0016020">
    <property type="term" value="C:membrane"/>
    <property type="evidence" value="ECO:0007669"/>
    <property type="project" value="UniProtKB-SubCell"/>
</dbReference>
<reference evidence="10 11" key="1">
    <citation type="submission" date="2020-08" db="EMBL/GenBank/DDBJ databases">
        <title>Genomic Encyclopedia of Type Strains, Phase IV (KMG-IV): sequencing the most valuable type-strain genomes for metagenomic binning, comparative biology and taxonomic classification.</title>
        <authorList>
            <person name="Goeker M."/>
        </authorList>
    </citation>
    <scope>NUCLEOTIDE SEQUENCE [LARGE SCALE GENOMIC DNA]</scope>
    <source>
        <strain evidence="10 11">DSM 16325</strain>
    </source>
</reference>
<dbReference type="InterPro" id="IPR008844">
    <property type="entry name" value="Spore_GerAC-like"/>
</dbReference>
<dbReference type="PANTHER" id="PTHR35789:SF1">
    <property type="entry name" value="SPORE GERMINATION PROTEIN B3"/>
    <property type="match status" value="1"/>
</dbReference>
<dbReference type="Pfam" id="PF05504">
    <property type="entry name" value="Spore_GerAC"/>
    <property type="match status" value="1"/>
</dbReference>
<sequence>MTIKRWCLFLVVLLIHITILSGCWSKNELTDLAFVIAVGLDKTEDGKYVETFQVVNPGNVAGATQRGGGSGGIPVTLYTATGDNLVEASRKGSKKISRLVYYAHTNLVVIGEELAKEGIMDVFDAIERNPQFRTTATVVVARKQTAEELLSVLTPIDKIPASQIIKTLQMTEKIWGENLDVHAGEIIEALSLTGKEVVMSSFRLEGNKNTGKQQKNVQSIEPYAKLHADELAVFKKGKLIGWISGEDARGVLWVLNKIRQTALSVDWEQKKEAVVYKVMRAKTKVIAQMNKGTPVISVFIEAEGDVGETLVPFDLTNPTQIAKLEEKIEKEIQKEVQKAIQRVQQEKSDIFGFGEVIHRSYPDEWKQMKKTWNERYFPRLQVKVKVDAFVRRTGLRNKSYLK</sequence>
<organism evidence="10 11">
    <name type="scientific">Anoxybacteroides tepidamans</name>
    <dbReference type="NCBI Taxonomy" id="265948"/>
    <lineage>
        <taxon>Bacteria</taxon>
        <taxon>Bacillati</taxon>
        <taxon>Bacillota</taxon>
        <taxon>Bacilli</taxon>
        <taxon>Bacillales</taxon>
        <taxon>Anoxybacillaceae</taxon>
        <taxon>Anoxybacteroides</taxon>
    </lineage>
</organism>
<dbReference type="EMBL" id="JACHEP010000001">
    <property type="protein sequence ID" value="MBB5322972.1"/>
    <property type="molecule type" value="Genomic_DNA"/>
</dbReference>
<dbReference type="InterPro" id="IPR046953">
    <property type="entry name" value="Spore_GerAC-like_C"/>
</dbReference>
<dbReference type="Pfam" id="PF25198">
    <property type="entry name" value="Spore_GerAC_N"/>
    <property type="match status" value="1"/>
</dbReference>
<evidence type="ECO:0000313" key="10">
    <source>
        <dbReference type="EMBL" id="MBB5322972.1"/>
    </source>
</evidence>
<evidence type="ECO:0000256" key="6">
    <source>
        <dbReference type="ARBA" id="ARBA00023139"/>
    </source>
</evidence>
<dbReference type="Gene3D" id="3.30.300.210">
    <property type="entry name" value="Nutrient germinant receptor protein C, domain 3"/>
    <property type="match status" value="1"/>
</dbReference>
<evidence type="ECO:0000256" key="2">
    <source>
        <dbReference type="ARBA" id="ARBA00007886"/>
    </source>
</evidence>
<dbReference type="PROSITE" id="PS51257">
    <property type="entry name" value="PROKAR_LIPOPROTEIN"/>
    <property type="match status" value="1"/>
</dbReference>
<evidence type="ECO:0000256" key="3">
    <source>
        <dbReference type="ARBA" id="ARBA00022544"/>
    </source>
</evidence>
<evidence type="ECO:0000256" key="5">
    <source>
        <dbReference type="ARBA" id="ARBA00023136"/>
    </source>
</evidence>
<keyword evidence="5" id="KW-0472">Membrane</keyword>
<proteinExistence type="inferred from homology"/>
<evidence type="ECO:0000256" key="1">
    <source>
        <dbReference type="ARBA" id="ARBA00004635"/>
    </source>
</evidence>
<feature type="domain" description="Spore germination GerAC-like C-terminal" evidence="8">
    <location>
        <begin position="230"/>
        <end position="394"/>
    </location>
</feature>
<keyword evidence="7" id="KW-0449">Lipoprotein</keyword>
<dbReference type="AlphaFoldDB" id="A0A7W8INJ1"/>
<comment type="caution">
    <text evidence="10">The sequence shown here is derived from an EMBL/GenBank/DDBJ whole genome shotgun (WGS) entry which is preliminary data.</text>
</comment>
<evidence type="ECO:0000259" key="8">
    <source>
        <dbReference type="Pfam" id="PF05504"/>
    </source>
</evidence>
<keyword evidence="3" id="KW-0309">Germination</keyword>
<accession>A0A7W8INJ1</accession>